<feature type="transmembrane region" description="Helical" evidence="2">
    <location>
        <begin position="830"/>
        <end position="847"/>
    </location>
</feature>
<feature type="transmembrane region" description="Helical" evidence="2">
    <location>
        <begin position="790"/>
        <end position="810"/>
    </location>
</feature>
<dbReference type="AlphaFoldDB" id="A0A345E308"/>
<evidence type="ECO:0000313" key="3">
    <source>
        <dbReference type="EMBL" id="AXG06580.1"/>
    </source>
</evidence>
<proteinExistence type="predicted"/>
<keyword evidence="2" id="KW-0812">Transmembrane</keyword>
<feature type="transmembrane region" description="Helical" evidence="2">
    <location>
        <begin position="867"/>
        <end position="891"/>
    </location>
</feature>
<feature type="compositionally biased region" description="Polar residues" evidence="1">
    <location>
        <begin position="192"/>
        <end position="223"/>
    </location>
</feature>
<evidence type="ECO:0000313" key="4">
    <source>
        <dbReference type="Proteomes" id="UP000253273"/>
    </source>
</evidence>
<protein>
    <submittedName>
        <fullName evidence="3">Uncharacterized protein</fullName>
    </submittedName>
</protein>
<gene>
    <name evidence="3" type="ORF">DU500_09150</name>
</gene>
<accession>A0A345E308</accession>
<organism evidence="3 4">
    <name type="scientific">Haloplanus rubicundus</name>
    <dbReference type="NCBI Taxonomy" id="1547898"/>
    <lineage>
        <taxon>Archaea</taxon>
        <taxon>Methanobacteriati</taxon>
        <taxon>Methanobacteriota</taxon>
        <taxon>Stenosarchaea group</taxon>
        <taxon>Halobacteria</taxon>
        <taxon>Halobacteriales</taxon>
        <taxon>Haloferacaceae</taxon>
        <taxon>Haloplanus</taxon>
    </lineage>
</organism>
<name>A0A345E308_9EURY</name>
<dbReference type="KEGG" id="haj:DU500_09150"/>
<evidence type="ECO:0000256" key="2">
    <source>
        <dbReference type="SAM" id="Phobius"/>
    </source>
</evidence>
<keyword evidence="2" id="KW-1133">Transmembrane helix</keyword>
<reference evidence="3 4" key="1">
    <citation type="submission" date="2018-07" db="EMBL/GenBank/DDBJ databases">
        <title>Genome sequences of Haloplanus sp. CBA1113.</title>
        <authorList>
            <person name="Kim Y.B."/>
            <person name="Roh S.W."/>
        </authorList>
    </citation>
    <scope>NUCLEOTIDE SEQUENCE [LARGE SCALE GENOMIC DNA]</scope>
    <source>
        <strain evidence="3 4">CBA1113</strain>
    </source>
</reference>
<evidence type="ECO:0000256" key="1">
    <source>
        <dbReference type="SAM" id="MobiDB-lite"/>
    </source>
</evidence>
<keyword evidence="4" id="KW-1185">Reference proteome</keyword>
<keyword evidence="2" id="KW-0472">Membrane</keyword>
<feature type="region of interest" description="Disordered" evidence="1">
    <location>
        <begin position="192"/>
        <end position="227"/>
    </location>
</feature>
<dbReference type="Proteomes" id="UP000253273">
    <property type="component" value="Chromosome"/>
</dbReference>
<sequence length="917" mass="96553">MVGVPDSNVSEDFPIGEAQNASLRASEIEGSVMASEYANTLEVIVTMPDRARGYLDLNDTAALSGDRGIALVLRDNTHSQGREVALDAGAVRDALGHTPEQVYGTHENGEEWTANVEYEAGMLVFEVPHFSSNSVSFSGSVDVTGTFTDGSTVQYDINSLDSVSDFSVNVTGTTSTEWDNESIAMGPLDQSTSVSIAGTTDPSGPSANGQPTISITSQTNQTAAGEPAAYDGSLGEVYGNRSGTLVQSEVLFTNVDRTVEAIHLNYSTTPSSSDALVDVWVVKESPDETYGEGTKVADSWNPSTGVSQETINFDQSIDVSSNMTVEFVTQSASSDGYWEAAVTDNDAGQTAWTHGGEFPSSNTRFADAHLPGGASNVDVSADDGTSVSLGDVPEGSTETAEFPISTGATTFDVTGSGAANVTLHVKERTETVDPSVTINGETTAYSGTLSDGTTTSLSANDSWIQSGTNTVNISVGDGTLSGDAPAPVTDLNYTHDATDKQTVDYDAEKWSERYNVSKTFASDRSSASLTIPFDDDVAKIQSIETRTNGGAWSTVSSENYDFDGTTLTVDLGSVSAGDEVAVRTTGRKVNVINGGITVLEPTLMGERLDTKFEIDAWSANAYISLGNTPDGTRINYLYKESWDADEHATVTADGYHKLYAPGASAGSSARVSTIPVRANAKSGEVRISVTDPLVDEPKFEVAPGASTGDEIEFTFIDAKDDTSYALYSVTQDTTRDQGTANSPLTLTDDDSAETLQFQVDDSGTLDATGDGGGSFWDGGASGPVIPAMPVLNPGLVVVIVLGIIAGAIAYQQRRMRRPDVPERAIYRSPLVLLAVGVALFIGLLLISPETVTTWFTLVLAQPLSNALNAALPLAGVLGVLAAIGIVVYWWWTRRRAKAADASTPDTVLRINADEGDK</sequence>
<dbReference type="EMBL" id="CP031150">
    <property type="protein sequence ID" value="AXG06580.1"/>
    <property type="molecule type" value="Genomic_DNA"/>
</dbReference>